<dbReference type="GO" id="GO:0016787">
    <property type="term" value="F:hydrolase activity"/>
    <property type="evidence" value="ECO:0007669"/>
    <property type="project" value="UniProtKB-KW"/>
</dbReference>
<dbReference type="InterPro" id="IPR035994">
    <property type="entry name" value="Nucleoside_phosphorylase_sf"/>
</dbReference>
<comment type="caution">
    <text evidence="4">The sequence shown here is derived from an EMBL/GenBank/DDBJ whole genome shotgun (WGS) entry which is preliminary data.</text>
</comment>
<dbReference type="HAMAP" id="MF_00991">
    <property type="entry name" value="MqnB"/>
    <property type="match status" value="1"/>
</dbReference>
<dbReference type="SUPFAM" id="SSF53167">
    <property type="entry name" value="Purine and uridine phosphorylases"/>
    <property type="match status" value="1"/>
</dbReference>
<evidence type="ECO:0000313" key="4">
    <source>
        <dbReference type="EMBL" id="GAA4513580.1"/>
    </source>
</evidence>
<dbReference type="Proteomes" id="UP001500394">
    <property type="component" value="Unassembled WGS sequence"/>
</dbReference>
<protein>
    <recommendedName>
        <fullName evidence="1 2">Futalosine hydrolase</fullName>
        <shortName evidence="1">FL hydrolase</shortName>
        <ecNumber evidence="1 2">3.2.2.26</ecNumber>
    </recommendedName>
    <alternativeName>
        <fullName evidence="1">Futalosine nucleosidase</fullName>
    </alternativeName>
    <alternativeName>
        <fullName evidence="1">Menaquinone biosynthetic enzyme MqnB</fullName>
    </alternativeName>
</protein>
<evidence type="ECO:0000256" key="2">
    <source>
        <dbReference type="NCBIfam" id="TIGR03664"/>
    </source>
</evidence>
<gene>
    <name evidence="1 4" type="primary">mqnB</name>
    <name evidence="4" type="ORF">GCM10023173_09220</name>
</gene>
<evidence type="ECO:0000259" key="3">
    <source>
        <dbReference type="Pfam" id="PF01048"/>
    </source>
</evidence>
<name>A0ABP8QYY0_9SPHI</name>
<dbReference type="NCBIfam" id="TIGR03664">
    <property type="entry name" value="fut_nucase"/>
    <property type="match status" value="1"/>
</dbReference>
<dbReference type="EMBL" id="BAABGR010000009">
    <property type="protein sequence ID" value="GAA4513580.1"/>
    <property type="molecule type" value="Genomic_DNA"/>
</dbReference>
<reference evidence="5" key="1">
    <citation type="journal article" date="2019" name="Int. J. Syst. Evol. Microbiol.">
        <title>The Global Catalogue of Microorganisms (GCM) 10K type strain sequencing project: providing services to taxonomists for standard genome sequencing and annotation.</title>
        <authorList>
            <consortium name="The Broad Institute Genomics Platform"/>
            <consortium name="The Broad Institute Genome Sequencing Center for Infectious Disease"/>
            <person name="Wu L."/>
            <person name="Ma J."/>
        </authorList>
    </citation>
    <scope>NUCLEOTIDE SEQUENCE [LARGE SCALE GENOMIC DNA]</scope>
    <source>
        <strain evidence="5">JCM 17858</strain>
    </source>
</reference>
<dbReference type="Gene3D" id="3.40.50.1580">
    <property type="entry name" value="Nucleoside phosphorylase domain"/>
    <property type="match status" value="1"/>
</dbReference>
<keyword evidence="1" id="KW-0474">Menaquinone biosynthesis</keyword>
<dbReference type="PANTHER" id="PTHR46832:SF2">
    <property type="entry name" value="FUTALOSINE HYDROLASE"/>
    <property type="match status" value="1"/>
</dbReference>
<keyword evidence="1 4" id="KW-0378">Hydrolase</keyword>
<accession>A0ABP8QYY0</accession>
<evidence type="ECO:0000313" key="5">
    <source>
        <dbReference type="Proteomes" id="UP001500394"/>
    </source>
</evidence>
<comment type="pathway">
    <text evidence="1">Quinol/quinone metabolism; menaquinone biosynthesis.</text>
</comment>
<dbReference type="PANTHER" id="PTHR46832">
    <property type="entry name" value="5'-METHYLTHIOADENOSINE/S-ADENOSYLHOMOCYSTEINE NUCLEOSIDASE"/>
    <property type="match status" value="1"/>
</dbReference>
<comment type="similarity">
    <text evidence="1">Belongs to the PNP/UDP phosphorylase family. Futalosine hydrolase subfamily.</text>
</comment>
<dbReference type="RefSeq" id="WP_039054350.1">
    <property type="nucleotide sequence ID" value="NZ_BAABGR010000009.1"/>
</dbReference>
<evidence type="ECO:0000256" key="1">
    <source>
        <dbReference type="HAMAP-Rule" id="MF_00991"/>
    </source>
</evidence>
<comment type="catalytic activity">
    <reaction evidence="1">
        <text>futalosine + H2O = dehypoxanthine futalosine + hypoxanthine</text>
        <dbReference type="Rhea" id="RHEA:25904"/>
        <dbReference type="ChEBI" id="CHEBI:15377"/>
        <dbReference type="ChEBI" id="CHEBI:17368"/>
        <dbReference type="ChEBI" id="CHEBI:58863"/>
        <dbReference type="ChEBI" id="CHEBI:58864"/>
        <dbReference type="EC" id="3.2.2.26"/>
    </reaction>
</comment>
<organism evidence="4 5">
    <name type="scientific">Sphingobacterium thermophilum</name>
    <dbReference type="NCBI Taxonomy" id="768534"/>
    <lineage>
        <taxon>Bacteria</taxon>
        <taxon>Pseudomonadati</taxon>
        <taxon>Bacteroidota</taxon>
        <taxon>Sphingobacteriia</taxon>
        <taxon>Sphingobacteriales</taxon>
        <taxon>Sphingobacteriaceae</taxon>
        <taxon>Sphingobacterium</taxon>
    </lineage>
</organism>
<dbReference type="InterPro" id="IPR000845">
    <property type="entry name" value="Nucleoside_phosphorylase_d"/>
</dbReference>
<dbReference type="CDD" id="cd17766">
    <property type="entry name" value="futalosine_nucleosidase_MqnB"/>
    <property type="match status" value="1"/>
</dbReference>
<dbReference type="Pfam" id="PF01048">
    <property type="entry name" value="PNP_UDP_1"/>
    <property type="match status" value="1"/>
</dbReference>
<dbReference type="InterPro" id="IPR019963">
    <property type="entry name" value="FL_hydrolase_MqnB"/>
</dbReference>
<keyword evidence="5" id="KW-1185">Reference proteome</keyword>
<sequence length="203" mass="22385">MKPLIVAATTFEIQDSIPLLEEKGIPYVVTGVGMTATAHQLTKALLSQRVDFVLNVGIAGSVIRELSIGEVVAVETDHFYELGAEDGDRFLSIEEMGFGQATYRSCMPKDISLPLPAVAAITVNKVHGNEKSIQTLKEHLPHIAVESMEGAAVLYVCEKEGIPCCQVRAISNYVERRNKEAWNIPLAIANLNRWLRSFVENNY</sequence>
<comment type="function">
    <text evidence="1">Catalyzes the hydrolysis of futalosine (FL) to dehypoxanthine futalosine (DHFL) and hypoxanthine, a step in the biosynthesis of menaquinone (MK, vitamin K2).</text>
</comment>
<feature type="domain" description="Nucleoside phosphorylase" evidence="3">
    <location>
        <begin position="25"/>
        <end position="197"/>
    </location>
</feature>
<proteinExistence type="inferred from homology"/>
<dbReference type="EC" id="3.2.2.26" evidence="1 2"/>